<gene>
    <name evidence="2" type="ORF">TEA_015662</name>
</gene>
<dbReference type="EMBL" id="SDRB02005126">
    <property type="protein sequence ID" value="THG14731.1"/>
    <property type="molecule type" value="Genomic_DNA"/>
</dbReference>
<evidence type="ECO:0000313" key="2">
    <source>
        <dbReference type="EMBL" id="THG14731.1"/>
    </source>
</evidence>
<accession>A0A4S4EEC6</accession>
<dbReference type="PANTHER" id="PTHR12298">
    <property type="entry name" value="PCDC2 PROGRAMMED CELL DEATH PROTEIN 2 -RELATED"/>
    <property type="match status" value="1"/>
</dbReference>
<dbReference type="Pfam" id="PF04194">
    <property type="entry name" value="PDCD2_C"/>
    <property type="match status" value="1"/>
</dbReference>
<reference evidence="2 3" key="1">
    <citation type="journal article" date="2018" name="Proc. Natl. Acad. Sci. U.S.A.">
        <title>Draft genome sequence of Camellia sinensis var. sinensis provides insights into the evolution of the tea genome and tea quality.</title>
        <authorList>
            <person name="Wei C."/>
            <person name="Yang H."/>
            <person name="Wang S."/>
            <person name="Zhao J."/>
            <person name="Liu C."/>
            <person name="Gao L."/>
            <person name="Xia E."/>
            <person name="Lu Y."/>
            <person name="Tai Y."/>
            <person name="She G."/>
            <person name="Sun J."/>
            <person name="Cao H."/>
            <person name="Tong W."/>
            <person name="Gao Q."/>
            <person name="Li Y."/>
            <person name="Deng W."/>
            <person name="Jiang X."/>
            <person name="Wang W."/>
            <person name="Chen Q."/>
            <person name="Zhang S."/>
            <person name="Li H."/>
            <person name="Wu J."/>
            <person name="Wang P."/>
            <person name="Li P."/>
            <person name="Shi C."/>
            <person name="Zheng F."/>
            <person name="Jian J."/>
            <person name="Huang B."/>
            <person name="Shan D."/>
            <person name="Shi M."/>
            <person name="Fang C."/>
            <person name="Yue Y."/>
            <person name="Li F."/>
            <person name="Li D."/>
            <person name="Wei S."/>
            <person name="Han B."/>
            <person name="Jiang C."/>
            <person name="Yin Y."/>
            <person name="Xia T."/>
            <person name="Zhang Z."/>
            <person name="Bennetzen J.L."/>
            <person name="Zhao S."/>
            <person name="Wan X."/>
        </authorList>
    </citation>
    <scope>NUCLEOTIDE SEQUENCE [LARGE SCALE GENOMIC DNA]</scope>
    <source>
        <strain evidence="3">cv. Shuchazao</strain>
        <tissue evidence="2">Leaf</tissue>
    </source>
</reference>
<dbReference type="AlphaFoldDB" id="A0A4S4EEC6"/>
<organism evidence="2 3">
    <name type="scientific">Camellia sinensis var. sinensis</name>
    <name type="common">China tea</name>
    <dbReference type="NCBI Taxonomy" id="542762"/>
    <lineage>
        <taxon>Eukaryota</taxon>
        <taxon>Viridiplantae</taxon>
        <taxon>Streptophyta</taxon>
        <taxon>Embryophyta</taxon>
        <taxon>Tracheophyta</taxon>
        <taxon>Spermatophyta</taxon>
        <taxon>Magnoliopsida</taxon>
        <taxon>eudicotyledons</taxon>
        <taxon>Gunneridae</taxon>
        <taxon>Pentapetalae</taxon>
        <taxon>asterids</taxon>
        <taxon>Ericales</taxon>
        <taxon>Theaceae</taxon>
        <taxon>Camellia</taxon>
    </lineage>
</organism>
<dbReference type="STRING" id="542762.A0A4S4EEC6"/>
<comment type="caution">
    <text evidence="2">The sequence shown here is derived from an EMBL/GenBank/DDBJ whole genome shotgun (WGS) entry which is preliminary data.</text>
</comment>
<protein>
    <recommendedName>
        <fullName evidence="1">Programmed cell death protein 2 C-terminal domain-containing protein</fullName>
    </recommendedName>
</protein>
<keyword evidence="3" id="KW-1185">Reference proteome</keyword>
<name>A0A4S4EEC6_CAMSN</name>
<evidence type="ECO:0000313" key="3">
    <source>
        <dbReference type="Proteomes" id="UP000306102"/>
    </source>
</evidence>
<dbReference type="PANTHER" id="PTHR12298:SF4">
    <property type="entry name" value="PROGRAMMED CELL DEATH PROTEIN 2"/>
    <property type="match status" value="1"/>
</dbReference>
<evidence type="ECO:0000259" key="1">
    <source>
        <dbReference type="Pfam" id="PF04194"/>
    </source>
</evidence>
<feature type="domain" description="Programmed cell death protein 2 C-terminal" evidence="1">
    <location>
        <begin position="18"/>
        <end position="75"/>
    </location>
</feature>
<proteinExistence type="predicted"/>
<dbReference type="GO" id="GO:0005737">
    <property type="term" value="C:cytoplasm"/>
    <property type="evidence" value="ECO:0007669"/>
    <property type="project" value="InterPro"/>
</dbReference>
<sequence length="176" mass="19636">MKPSIHLLANFEGDGDRKSWASFQERIARAPEQVLRYCTYYERAKPLWPISSGRPSKTDITKCSYCGGPQGFEFQPLAREPGLIKRNLAGFSLLPNLLQSKALFLDNFGNFFFSGDDNNVIVITLLAKSGQLLGETPAINNAETDLYDELIKNIGNEINYGPESCPPVPESKEIVY</sequence>
<dbReference type="InterPro" id="IPR007320">
    <property type="entry name" value="PDCD2_C"/>
</dbReference>
<dbReference type="Proteomes" id="UP000306102">
    <property type="component" value="Unassembled WGS sequence"/>
</dbReference>